<keyword evidence="3" id="KW-1185">Reference proteome</keyword>
<comment type="caution">
    <text evidence="2">The sequence shown here is derived from an EMBL/GenBank/DDBJ whole genome shotgun (WGS) entry which is preliminary data.</text>
</comment>
<keyword evidence="1" id="KW-0812">Transmembrane</keyword>
<evidence type="ECO:0000256" key="1">
    <source>
        <dbReference type="SAM" id="Phobius"/>
    </source>
</evidence>
<protein>
    <recommendedName>
        <fullName evidence="4">MFS transporter</fullName>
    </recommendedName>
</protein>
<feature type="transmembrane region" description="Helical" evidence="1">
    <location>
        <begin position="21"/>
        <end position="40"/>
    </location>
</feature>
<name>A0ABX1HHW3_9BACT</name>
<dbReference type="RefSeq" id="WP_168673467.1">
    <property type="nucleotide sequence ID" value="NZ_JAAVTK010000006.1"/>
</dbReference>
<proteinExistence type="predicted"/>
<accession>A0ABX1HHW3</accession>
<dbReference type="Proteomes" id="UP000717634">
    <property type="component" value="Unassembled WGS sequence"/>
</dbReference>
<evidence type="ECO:0000313" key="3">
    <source>
        <dbReference type="Proteomes" id="UP000717634"/>
    </source>
</evidence>
<organism evidence="2 3">
    <name type="scientific">Hymenobacter artigasi</name>
    <dbReference type="NCBI Taxonomy" id="2719616"/>
    <lineage>
        <taxon>Bacteria</taxon>
        <taxon>Pseudomonadati</taxon>
        <taxon>Bacteroidota</taxon>
        <taxon>Cytophagia</taxon>
        <taxon>Cytophagales</taxon>
        <taxon>Hymenobacteraceae</taxon>
        <taxon>Hymenobacter</taxon>
    </lineage>
</organism>
<feature type="transmembrane region" description="Helical" evidence="1">
    <location>
        <begin position="96"/>
        <end position="115"/>
    </location>
</feature>
<reference evidence="2 3" key="1">
    <citation type="submission" date="2020-03" db="EMBL/GenBank/DDBJ databases">
        <title>Genomic Encyclopedia of Type Strains, Phase IV (KMG-V): Genome sequencing to study the core and pangenomes of soil and plant-associated prokaryotes.</title>
        <authorList>
            <person name="Whitman W."/>
        </authorList>
    </citation>
    <scope>NUCLEOTIDE SEQUENCE [LARGE SCALE GENOMIC DNA]</scope>
    <source>
        <strain evidence="2 3">1B</strain>
    </source>
</reference>
<keyword evidence="1" id="KW-1133">Transmembrane helix</keyword>
<evidence type="ECO:0008006" key="4">
    <source>
        <dbReference type="Google" id="ProtNLM"/>
    </source>
</evidence>
<gene>
    <name evidence="2" type="ORF">HBN54_002450</name>
</gene>
<keyword evidence="1" id="KW-0472">Membrane</keyword>
<evidence type="ECO:0000313" key="2">
    <source>
        <dbReference type="EMBL" id="NKI89851.1"/>
    </source>
</evidence>
<dbReference type="EMBL" id="JAAVTK010000006">
    <property type="protein sequence ID" value="NKI89851.1"/>
    <property type="molecule type" value="Genomic_DNA"/>
</dbReference>
<sequence>MTTAEFHLNIRRIRRWHWLQYPVQGLLMGGGLLGASGRMAVGPTLEPALTTWPVLLGLLALLPVVGGLLFVVSRYLRPNVRRPAEENLRIYQGRVLLRNSLLGLLALPLLASYVISHKPLDLVLCGAVLLALGWQTQPSAETYQRWLLA</sequence>
<feature type="transmembrane region" description="Helical" evidence="1">
    <location>
        <begin position="52"/>
        <end position="76"/>
    </location>
</feature>